<comment type="similarity">
    <text evidence="2">Belongs to the bacterial flagellin family.</text>
</comment>
<feature type="domain" description="Flagellin C-terminal" evidence="4">
    <location>
        <begin position="236"/>
        <end position="319"/>
    </location>
</feature>
<dbReference type="RefSeq" id="WP_251933377.1">
    <property type="nucleotide sequence ID" value="NZ_CP098747.1"/>
</dbReference>
<dbReference type="InterPro" id="IPR046358">
    <property type="entry name" value="Flagellin_C"/>
</dbReference>
<name>A0ABY4W0V9_9PROT</name>
<proteinExistence type="inferred from homology"/>
<accession>A0ABY4W0V9</accession>
<keyword evidence="6" id="KW-1185">Reference proteome</keyword>
<dbReference type="Gene3D" id="1.20.1330.10">
    <property type="entry name" value="f41 fragment of flagellin, N-terminal domain"/>
    <property type="match status" value="1"/>
</dbReference>
<gene>
    <name evidence="5" type="ORF">NBZ79_15125</name>
</gene>
<dbReference type="SUPFAM" id="SSF64518">
    <property type="entry name" value="Phase 1 flagellin"/>
    <property type="match status" value="1"/>
</dbReference>
<dbReference type="InterPro" id="IPR001492">
    <property type="entry name" value="Flagellin"/>
</dbReference>
<protein>
    <recommendedName>
        <fullName evidence="4">Flagellin C-terminal domain-containing protein</fullName>
    </recommendedName>
</protein>
<organism evidence="5 6">
    <name type="scientific">Sneathiella marina</name>
    <dbReference type="NCBI Taxonomy" id="2950108"/>
    <lineage>
        <taxon>Bacteria</taxon>
        <taxon>Pseudomonadati</taxon>
        <taxon>Pseudomonadota</taxon>
        <taxon>Alphaproteobacteria</taxon>
        <taxon>Sneathiellales</taxon>
        <taxon>Sneathiellaceae</taxon>
        <taxon>Sneathiella</taxon>
    </lineage>
</organism>
<reference evidence="5" key="1">
    <citation type="submission" date="2022-06" db="EMBL/GenBank/DDBJ databases">
        <title>Sneathiella actinostolidae sp. nov., isolated from a sea anemonein the Western Pacific Ocean.</title>
        <authorList>
            <person name="Wei M.J."/>
        </authorList>
    </citation>
    <scope>NUCLEOTIDE SEQUENCE</scope>
    <source>
        <strain evidence="5">PHK-P5</strain>
    </source>
</reference>
<evidence type="ECO:0000256" key="2">
    <source>
        <dbReference type="ARBA" id="ARBA00005709"/>
    </source>
</evidence>
<evidence type="ECO:0000313" key="5">
    <source>
        <dbReference type="EMBL" id="USG60496.1"/>
    </source>
</evidence>
<evidence type="ECO:0000259" key="4">
    <source>
        <dbReference type="Pfam" id="PF00700"/>
    </source>
</evidence>
<dbReference type="Proteomes" id="UP001056291">
    <property type="component" value="Chromosome"/>
</dbReference>
<dbReference type="PANTHER" id="PTHR42792">
    <property type="entry name" value="FLAGELLIN"/>
    <property type="match status" value="1"/>
</dbReference>
<evidence type="ECO:0000313" key="6">
    <source>
        <dbReference type="Proteomes" id="UP001056291"/>
    </source>
</evidence>
<dbReference type="PANTHER" id="PTHR42792:SF1">
    <property type="entry name" value="FLAGELLAR HOOK-ASSOCIATED PROTEIN 3"/>
    <property type="match status" value="1"/>
</dbReference>
<sequence length="319" mass="34644">MTRISTAQQSQMRITDMMASQKQVADAQRQVTTGHVAEFYKDIHMDVTSLAGAKSLMARLDQHEANNGLILNRLSSYDQAMAGIESSGSDMKGAVMSAINTASTQGLYSTIEGAFDNVLNFLNSQNTEGYLFAGTNRDVAPVNISSIDDLLLAAEPPTDIFQNNDLKSAVRIDENRTLEVGVLAEDLGLEIMTAFQRMAMWQNGIVPTTAPVPTGPSGNFATPLTTEDQDFLIGEIANIEQLIDNISSFRGDNGLNQKTIEDAQEVLSLQINQAKGLISSIEDVDSAEAITNLNQKNFALEASYNVLSQINRLSLLNFI</sequence>
<dbReference type="Pfam" id="PF00700">
    <property type="entry name" value="Flagellin_C"/>
    <property type="match status" value="1"/>
</dbReference>
<keyword evidence="3" id="KW-0975">Bacterial flagellum</keyword>
<dbReference type="EMBL" id="CP098747">
    <property type="protein sequence ID" value="USG60496.1"/>
    <property type="molecule type" value="Genomic_DNA"/>
</dbReference>
<evidence type="ECO:0000256" key="1">
    <source>
        <dbReference type="ARBA" id="ARBA00004365"/>
    </source>
</evidence>
<evidence type="ECO:0000256" key="3">
    <source>
        <dbReference type="ARBA" id="ARBA00023143"/>
    </source>
</evidence>
<comment type="subcellular location">
    <subcellularLocation>
        <location evidence="1">Bacterial flagellum</location>
    </subcellularLocation>
</comment>